<feature type="domain" description="HTH tetR-type" evidence="5">
    <location>
        <begin position="12"/>
        <end position="72"/>
    </location>
</feature>
<dbReference type="STRING" id="92835.RS81_00143"/>
<dbReference type="InterPro" id="IPR001647">
    <property type="entry name" value="HTH_TetR"/>
</dbReference>
<dbReference type="PRINTS" id="PR00455">
    <property type="entry name" value="HTHTETR"/>
</dbReference>
<keyword evidence="7" id="KW-1185">Reference proteome</keyword>
<evidence type="ECO:0000256" key="2">
    <source>
        <dbReference type="ARBA" id="ARBA00023125"/>
    </source>
</evidence>
<evidence type="ECO:0000259" key="5">
    <source>
        <dbReference type="PROSITE" id="PS50977"/>
    </source>
</evidence>
<dbReference type="GO" id="GO:0000976">
    <property type="term" value="F:transcription cis-regulatory region binding"/>
    <property type="evidence" value="ECO:0007669"/>
    <property type="project" value="TreeGrafter"/>
</dbReference>
<keyword evidence="2 4" id="KW-0238">DNA-binding</keyword>
<dbReference type="GO" id="GO:0003700">
    <property type="term" value="F:DNA-binding transcription factor activity"/>
    <property type="evidence" value="ECO:0007669"/>
    <property type="project" value="TreeGrafter"/>
</dbReference>
<proteinExistence type="predicted"/>
<reference evidence="6 7" key="1">
    <citation type="submission" date="2015-02" db="EMBL/GenBank/DDBJ databases">
        <title>Draft genome sequences of ten Microbacterium spp. with emphasis on heavy metal contaminated environments.</title>
        <authorList>
            <person name="Corretto E."/>
        </authorList>
    </citation>
    <scope>NUCLEOTIDE SEQUENCE [LARGE SCALE GENOMIC DNA]</scope>
    <source>
        <strain evidence="6 7">DSM 12510</strain>
    </source>
</reference>
<evidence type="ECO:0000256" key="3">
    <source>
        <dbReference type="ARBA" id="ARBA00023163"/>
    </source>
</evidence>
<dbReference type="InterPro" id="IPR036271">
    <property type="entry name" value="Tet_transcr_reg_TetR-rel_C_sf"/>
</dbReference>
<evidence type="ECO:0000256" key="1">
    <source>
        <dbReference type="ARBA" id="ARBA00023015"/>
    </source>
</evidence>
<dbReference type="PANTHER" id="PTHR30055:SF234">
    <property type="entry name" value="HTH-TYPE TRANSCRIPTIONAL REGULATOR BETI"/>
    <property type="match status" value="1"/>
</dbReference>
<evidence type="ECO:0000313" key="6">
    <source>
        <dbReference type="EMBL" id="KJL45662.1"/>
    </source>
</evidence>
<gene>
    <name evidence="6" type="ORF">RS81_00143</name>
</gene>
<evidence type="ECO:0000256" key="4">
    <source>
        <dbReference type="PROSITE-ProRule" id="PRU00335"/>
    </source>
</evidence>
<dbReference type="Gene3D" id="1.10.357.10">
    <property type="entry name" value="Tetracycline Repressor, domain 2"/>
    <property type="match status" value="1"/>
</dbReference>
<dbReference type="OrthoDB" id="9796019at2"/>
<name>A0A0M2HMK6_9MICO</name>
<evidence type="ECO:0000313" key="7">
    <source>
        <dbReference type="Proteomes" id="UP000033956"/>
    </source>
</evidence>
<dbReference type="EMBL" id="JYIZ01000018">
    <property type="protein sequence ID" value="KJL45662.1"/>
    <property type="molecule type" value="Genomic_DNA"/>
</dbReference>
<sequence length="187" mass="19377">MTRSSPGRPPNSVGRAAALTVARDLVRTVGYERVTLAEIAERAGVGRQTLYRWWPSKQAIVAACVLEDVLPVQPMVADSSGDLRADLRAWMADSAAALAGDDSSALFRGLLAAAASDAHAADALEARLSRPIRQAITAAFAAAGHPGDPAVTADILIGALLNAIVTRDPAARDRLIGVVDLVAAPPL</sequence>
<accession>A0A0M2HMK6</accession>
<dbReference type="PANTHER" id="PTHR30055">
    <property type="entry name" value="HTH-TYPE TRANSCRIPTIONAL REGULATOR RUTR"/>
    <property type="match status" value="1"/>
</dbReference>
<dbReference type="InterPro" id="IPR011075">
    <property type="entry name" value="TetR_C"/>
</dbReference>
<keyword evidence="1" id="KW-0805">Transcription regulation</keyword>
<protein>
    <submittedName>
        <fullName evidence="6">Bacterial regulatory protein, tetR family</fullName>
    </submittedName>
</protein>
<dbReference type="InterPro" id="IPR009057">
    <property type="entry name" value="Homeodomain-like_sf"/>
</dbReference>
<feature type="DNA-binding region" description="H-T-H motif" evidence="4">
    <location>
        <begin position="35"/>
        <end position="54"/>
    </location>
</feature>
<dbReference type="PROSITE" id="PS50977">
    <property type="entry name" value="HTH_TETR_2"/>
    <property type="match status" value="1"/>
</dbReference>
<dbReference type="InterPro" id="IPR050109">
    <property type="entry name" value="HTH-type_TetR-like_transc_reg"/>
</dbReference>
<dbReference type="PATRIC" id="fig|92835.4.peg.149"/>
<dbReference type="Pfam" id="PF00440">
    <property type="entry name" value="TetR_N"/>
    <property type="match status" value="1"/>
</dbReference>
<dbReference type="AlphaFoldDB" id="A0A0M2HMK6"/>
<dbReference type="RefSeq" id="WP_084613300.1">
    <property type="nucleotide sequence ID" value="NZ_BAAAUP010000002.1"/>
</dbReference>
<organism evidence="6 7">
    <name type="scientific">Microbacterium terrae</name>
    <dbReference type="NCBI Taxonomy" id="69369"/>
    <lineage>
        <taxon>Bacteria</taxon>
        <taxon>Bacillati</taxon>
        <taxon>Actinomycetota</taxon>
        <taxon>Actinomycetes</taxon>
        <taxon>Micrococcales</taxon>
        <taxon>Microbacteriaceae</taxon>
        <taxon>Microbacterium</taxon>
    </lineage>
</organism>
<dbReference type="SUPFAM" id="SSF46689">
    <property type="entry name" value="Homeodomain-like"/>
    <property type="match status" value="1"/>
</dbReference>
<comment type="caution">
    <text evidence="6">The sequence shown here is derived from an EMBL/GenBank/DDBJ whole genome shotgun (WGS) entry which is preliminary data.</text>
</comment>
<dbReference type="Pfam" id="PF16859">
    <property type="entry name" value="TetR_C_11"/>
    <property type="match status" value="1"/>
</dbReference>
<dbReference type="Proteomes" id="UP000033956">
    <property type="component" value="Unassembled WGS sequence"/>
</dbReference>
<dbReference type="SUPFAM" id="SSF48498">
    <property type="entry name" value="Tetracyclin repressor-like, C-terminal domain"/>
    <property type="match status" value="1"/>
</dbReference>
<keyword evidence="3" id="KW-0804">Transcription</keyword>